<name>A0ABW0PA79_9BURK</name>
<dbReference type="PANTHER" id="PTHR43130">
    <property type="entry name" value="ARAC-FAMILY TRANSCRIPTIONAL REGULATOR"/>
    <property type="match status" value="1"/>
</dbReference>
<dbReference type="PANTHER" id="PTHR43130:SF3">
    <property type="entry name" value="HTH-TYPE TRANSCRIPTIONAL REGULATOR RV1931C"/>
    <property type="match status" value="1"/>
</dbReference>
<sequence length="331" mass="34704">MHRIVIVAFPPAQLLDVSGPLDVFSMANGAAQAAGTCAPYELVLAGPQAGPVPTTSGVALIATHSLYDPDLRADTLLLAGGAGARMAIRDTGLVAALTALCCRAGRVGSICTGAFPLAATGLLDKARATTHWAHFDEFAGLFPNVELDRHALFVNDGRCHSSAGISAGIDYALALVEADLGRKLALQVAQGLVVFLKRPGGQAQFSAQLAAEAAAPDPDRFSVLAGWMADNLAGDLSVPILADRMAMSPRNFARRFAETMQIAPGKYVERLRVDAARRLLTGSDLPLQRVAARCGFASAEAMRVAFKKHIDTAPNAFRARFRTTAGGDRSA</sequence>
<dbReference type="SUPFAM" id="SSF52317">
    <property type="entry name" value="Class I glutamine amidotransferase-like"/>
    <property type="match status" value="1"/>
</dbReference>
<dbReference type="SUPFAM" id="SSF46689">
    <property type="entry name" value="Homeodomain-like"/>
    <property type="match status" value="2"/>
</dbReference>
<dbReference type="EMBL" id="JBHSMS010000003">
    <property type="protein sequence ID" value="MFC5509536.1"/>
    <property type="molecule type" value="Genomic_DNA"/>
</dbReference>
<dbReference type="Proteomes" id="UP001596031">
    <property type="component" value="Unassembled WGS sequence"/>
</dbReference>
<keyword evidence="1" id="KW-0805">Transcription regulation</keyword>
<keyword evidence="2" id="KW-0804">Transcription</keyword>
<dbReference type="RefSeq" id="WP_379715333.1">
    <property type="nucleotide sequence ID" value="NZ_JBHSMS010000003.1"/>
</dbReference>
<protein>
    <submittedName>
        <fullName evidence="4">GlxA family transcriptional regulator</fullName>
    </submittedName>
</protein>
<accession>A0ABW0PA79</accession>
<dbReference type="PROSITE" id="PS01124">
    <property type="entry name" value="HTH_ARAC_FAMILY_2"/>
    <property type="match status" value="1"/>
</dbReference>
<evidence type="ECO:0000259" key="3">
    <source>
        <dbReference type="PROSITE" id="PS01124"/>
    </source>
</evidence>
<keyword evidence="5" id="KW-1185">Reference proteome</keyword>
<evidence type="ECO:0000256" key="2">
    <source>
        <dbReference type="ARBA" id="ARBA00023163"/>
    </source>
</evidence>
<organism evidence="4 5">
    <name type="scientific">Massilia jejuensis</name>
    <dbReference type="NCBI Taxonomy" id="648894"/>
    <lineage>
        <taxon>Bacteria</taxon>
        <taxon>Pseudomonadati</taxon>
        <taxon>Pseudomonadota</taxon>
        <taxon>Betaproteobacteria</taxon>
        <taxon>Burkholderiales</taxon>
        <taxon>Oxalobacteraceae</taxon>
        <taxon>Telluria group</taxon>
        <taxon>Massilia</taxon>
    </lineage>
</organism>
<reference evidence="5" key="1">
    <citation type="journal article" date="2019" name="Int. J. Syst. Evol. Microbiol.">
        <title>The Global Catalogue of Microorganisms (GCM) 10K type strain sequencing project: providing services to taxonomists for standard genome sequencing and annotation.</title>
        <authorList>
            <consortium name="The Broad Institute Genomics Platform"/>
            <consortium name="The Broad Institute Genome Sequencing Center for Infectious Disease"/>
            <person name="Wu L."/>
            <person name="Ma J."/>
        </authorList>
    </citation>
    <scope>NUCLEOTIDE SEQUENCE [LARGE SCALE GENOMIC DNA]</scope>
    <source>
        <strain evidence="5">CCUG 38813</strain>
    </source>
</reference>
<dbReference type="InterPro" id="IPR002818">
    <property type="entry name" value="DJ-1/PfpI"/>
</dbReference>
<dbReference type="SMART" id="SM00342">
    <property type="entry name" value="HTH_ARAC"/>
    <property type="match status" value="1"/>
</dbReference>
<comment type="caution">
    <text evidence="4">The sequence shown here is derived from an EMBL/GenBank/DDBJ whole genome shotgun (WGS) entry which is preliminary data.</text>
</comment>
<evidence type="ECO:0000313" key="5">
    <source>
        <dbReference type="Proteomes" id="UP001596031"/>
    </source>
</evidence>
<dbReference type="Gene3D" id="1.10.10.60">
    <property type="entry name" value="Homeodomain-like"/>
    <property type="match status" value="1"/>
</dbReference>
<evidence type="ECO:0000313" key="4">
    <source>
        <dbReference type="EMBL" id="MFC5509536.1"/>
    </source>
</evidence>
<dbReference type="InterPro" id="IPR009057">
    <property type="entry name" value="Homeodomain-like_sf"/>
</dbReference>
<dbReference type="CDD" id="cd03137">
    <property type="entry name" value="GATase1_AraC_1"/>
    <property type="match status" value="1"/>
</dbReference>
<gene>
    <name evidence="4" type="ORF">ACFPOU_00155</name>
</gene>
<feature type="domain" description="HTH araC/xylS-type" evidence="3">
    <location>
        <begin position="222"/>
        <end position="320"/>
    </location>
</feature>
<dbReference type="Pfam" id="PF12833">
    <property type="entry name" value="HTH_18"/>
    <property type="match status" value="1"/>
</dbReference>
<evidence type="ECO:0000256" key="1">
    <source>
        <dbReference type="ARBA" id="ARBA00023015"/>
    </source>
</evidence>
<dbReference type="Pfam" id="PF01965">
    <property type="entry name" value="DJ-1_PfpI"/>
    <property type="match status" value="1"/>
</dbReference>
<dbReference type="Gene3D" id="3.40.50.880">
    <property type="match status" value="1"/>
</dbReference>
<proteinExistence type="predicted"/>
<dbReference type="InterPro" id="IPR018060">
    <property type="entry name" value="HTH_AraC"/>
</dbReference>
<dbReference type="InterPro" id="IPR029062">
    <property type="entry name" value="Class_I_gatase-like"/>
</dbReference>
<dbReference type="InterPro" id="IPR052158">
    <property type="entry name" value="INH-QAR"/>
</dbReference>